<name>A0A8F9XJT1_9BACT</name>
<organism evidence="2 3">
    <name type="scientific">Horticoccus luteus</name>
    <dbReference type="NCBI Taxonomy" id="2862869"/>
    <lineage>
        <taxon>Bacteria</taxon>
        <taxon>Pseudomonadati</taxon>
        <taxon>Verrucomicrobiota</taxon>
        <taxon>Opitutia</taxon>
        <taxon>Opitutales</taxon>
        <taxon>Opitutaceae</taxon>
        <taxon>Horticoccus</taxon>
    </lineage>
</organism>
<feature type="compositionally biased region" description="Basic and acidic residues" evidence="1">
    <location>
        <begin position="200"/>
        <end position="215"/>
    </location>
</feature>
<evidence type="ECO:0000256" key="1">
    <source>
        <dbReference type="SAM" id="MobiDB-lite"/>
    </source>
</evidence>
<dbReference type="KEGG" id="ole:K0B96_17100"/>
<sequence length="423" mass="46983">MAWRIDEQVVRGEIDNRVRGRMTGRIWFNGRAEPVELALQGNGWRDVAGRRLAFVNPAPKLDLPASFAARQEGVVGDITASRKVRVPDTPLDQLHLYYKTGREMPWLWGNSLYLEWFSQRNGRVVIETAGFELTVIGDPAWEMTAAEEEAQRRANGEALIGFMDRLGEVFTAAETGEAADATAAETNAESSGAEEDEGEWSEKPETEAEAEARQARSDLLADRIAARLEREGEDADYESILEEEIDRLRRERGEPDPTPEQLAENAAWIEEANRAAEEALANPDPEAAAELDFRHPLVERAAALHSGLYHQANGENWLPENAGQEHPVRELLDATMMAGAKLAGALNSREWPPPLECCAGAIVRLKKAREYLDDALRAAESCQEEKLLTSRHLGPVVVELADLAQETDDFIAELRAKLARETD</sequence>
<gene>
    <name evidence="2" type="ORF">K0B96_17100</name>
</gene>
<feature type="compositionally biased region" description="Low complexity" evidence="1">
    <location>
        <begin position="179"/>
        <end position="191"/>
    </location>
</feature>
<accession>A0A8F9XJT1</accession>
<feature type="region of interest" description="Disordered" evidence="1">
    <location>
        <begin position="179"/>
        <end position="215"/>
    </location>
</feature>
<keyword evidence="3" id="KW-1185">Reference proteome</keyword>
<evidence type="ECO:0000313" key="2">
    <source>
        <dbReference type="EMBL" id="QYM78998.1"/>
    </source>
</evidence>
<dbReference type="RefSeq" id="WP_220162271.1">
    <property type="nucleotide sequence ID" value="NZ_CP080507.1"/>
</dbReference>
<dbReference type="AlphaFoldDB" id="A0A8F9XJT1"/>
<protein>
    <submittedName>
        <fullName evidence="2">Uncharacterized protein</fullName>
    </submittedName>
</protein>
<dbReference type="EMBL" id="CP080507">
    <property type="protein sequence ID" value="QYM78998.1"/>
    <property type="molecule type" value="Genomic_DNA"/>
</dbReference>
<evidence type="ECO:0000313" key="3">
    <source>
        <dbReference type="Proteomes" id="UP000825051"/>
    </source>
</evidence>
<dbReference type="Proteomes" id="UP000825051">
    <property type="component" value="Chromosome"/>
</dbReference>
<proteinExistence type="predicted"/>
<reference evidence="2" key="1">
    <citation type="submission" date="2021-08" db="EMBL/GenBank/DDBJ databases">
        <title>Genome of a novel bacterium of the phylum Verrucomicrobia, Oleiharenicola sp. KSB-15.</title>
        <authorList>
            <person name="Chung J.-H."/>
            <person name="Ahn J.-H."/>
            <person name="Yoon Y."/>
            <person name="Kim D.-Y."/>
            <person name="An S.-H."/>
            <person name="Park I."/>
            <person name="Yeon J."/>
        </authorList>
    </citation>
    <scope>NUCLEOTIDE SEQUENCE</scope>
    <source>
        <strain evidence="2">KSB-15</strain>
    </source>
</reference>